<dbReference type="EMBL" id="OV725083">
    <property type="protein sequence ID" value="CAH1407994.1"/>
    <property type="molecule type" value="Genomic_DNA"/>
</dbReference>
<reference evidence="6" key="1">
    <citation type="submission" date="2022-01" db="EMBL/GenBank/DDBJ databases">
        <authorList>
            <person name="King R."/>
        </authorList>
    </citation>
    <scope>NUCLEOTIDE SEQUENCE</scope>
</reference>
<accession>A0A9P0MUU7</accession>
<protein>
    <recommendedName>
        <fullName evidence="5">COX assembly mitochondrial protein</fullName>
    </recommendedName>
</protein>
<keyword evidence="3 5" id="KW-0496">Mitochondrion</keyword>
<dbReference type="PANTHER" id="PTHR22977:SF1">
    <property type="entry name" value="COX ASSEMBLY MITOCHONDRIAL PROTEIN 2 HOMOLOG"/>
    <property type="match status" value="1"/>
</dbReference>
<keyword evidence="4" id="KW-1015">Disulfide bond</keyword>
<name>A0A9P0MUU7_NEZVI</name>
<comment type="subcellular location">
    <subcellularLocation>
        <location evidence="1 5">Mitochondrion</location>
    </subcellularLocation>
</comment>
<dbReference type="AlphaFoldDB" id="A0A9P0MUU7"/>
<dbReference type="GO" id="GO:0005739">
    <property type="term" value="C:mitochondrion"/>
    <property type="evidence" value="ECO:0007669"/>
    <property type="project" value="UniProtKB-SubCell"/>
</dbReference>
<evidence type="ECO:0000313" key="6">
    <source>
        <dbReference type="EMBL" id="CAH1407994.1"/>
    </source>
</evidence>
<sequence>MHPDLSSHLHSDECNLLIQKLLDCRKENKIGHWFGKCTDIDFELNKCLKREREEKRKRNAESALKRREKLVIKS</sequence>
<evidence type="ECO:0000256" key="1">
    <source>
        <dbReference type="ARBA" id="ARBA00004173"/>
    </source>
</evidence>
<evidence type="ECO:0000256" key="2">
    <source>
        <dbReference type="ARBA" id="ARBA00007347"/>
    </source>
</evidence>
<dbReference type="Proteomes" id="UP001152798">
    <property type="component" value="Chromosome 7"/>
</dbReference>
<dbReference type="Pfam" id="PF08583">
    <property type="entry name" value="Cmc1"/>
    <property type="match status" value="1"/>
</dbReference>
<evidence type="ECO:0000313" key="7">
    <source>
        <dbReference type="Proteomes" id="UP001152798"/>
    </source>
</evidence>
<dbReference type="InterPro" id="IPR013892">
    <property type="entry name" value="Cyt_c_biogenesis_Cmc1-like"/>
</dbReference>
<gene>
    <name evidence="6" type="ORF">NEZAVI_LOCUS15601</name>
</gene>
<keyword evidence="7" id="KW-1185">Reference proteome</keyword>
<dbReference type="PANTHER" id="PTHR22977">
    <property type="entry name" value="COX ASSEMBLY MITOCHONDRIAL PROTEIN"/>
    <property type="match status" value="1"/>
</dbReference>
<evidence type="ECO:0000256" key="5">
    <source>
        <dbReference type="RuleBase" id="RU364104"/>
    </source>
</evidence>
<dbReference type="OrthoDB" id="532630at2759"/>
<comment type="similarity">
    <text evidence="2 5">Belongs to the CMC family.</text>
</comment>
<proteinExistence type="inferred from homology"/>
<organism evidence="6 7">
    <name type="scientific">Nezara viridula</name>
    <name type="common">Southern green stink bug</name>
    <name type="synonym">Cimex viridulus</name>
    <dbReference type="NCBI Taxonomy" id="85310"/>
    <lineage>
        <taxon>Eukaryota</taxon>
        <taxon>Metazoa</taxon>
        <taxon>Ecdysozoa</taxon>
        <taxon>Arthropoda</taxon>
        <taxon>Hexapoda</taxon>
        <taxon>Insecta</taxon>
        <taxon>Pterygota</taxon>
        <taxon>Neoptera</taxon>
        <taxon>Paraneoptera</taxon>
        <taxon>Hemiptera</taxon>
        <taxon>Heteroptera</taxon>
        <taxon>Panheteroptera</taxon>
        <taxon>Pentatomomorpha</taxon>
        <taxon>Pentatomoidea</taxon>
        <taxon>Pentatomidae</taxon>
        <taxon>Pentatominae</taxon>
        <taxon>Nezara</taxon>
    </lineage>
</organism>
<evidence type="ECO:0000256" key="3">
    <source>
        <dbReference type="ARBA" id="ARBA00023128"/>
    </source>
</evidence>
<evidence type="ECO:0000256" key="4">
    <source>
        <dbReference type="ARBA" id="ARBA00023157"/>
    </source>
</evidence>